<dbReference type="InterPro" id="IPR008914">
    <property type="entry name" value="PEBP"/>
</dbReference>
<sequence length="197" mass="21529">MRLLLRILLGVVVVSGLLAIGLHFYARSKRTQETDYHLTLKKTLTVTSSSFPPGGDMPVNCTCKGQEVSPALNWDSDIPGIESYVILTTDYDVPTPAFPLFNLSHWVVYNLPDVVHSLPEGVSAEQMRMLGGKTGKNGAGALAYIGPCPPVGRHAYIFRVYALDQALTFEETPDKQAVLNAMKGHVLAYGELTGYFQ</sequence>
<name>A0A4Q2UBB0_9BACT</name>
<dbReference type="AlphaFoldDB" id="A0A4Q2UBB0"/>
<evidence type="ECO:0000313" key="1">
    <source>
        <dbReference type="EMBL" id="RYC66303.1"/>
    </source>
</evidence>
<proteinExistence type="predicted"/>
<dbReference type="RefSeq" id="WP_077921599.1">
    <property type="nucleotide sequence ID" value="NZ_SBLB01000017.1"/>
</dbReference>
<comment type="caution">
    <text evidence="1">The sequence shown here is derived from an EMBL/GenBank/DDBJ whole genome shotgun (WGS) entry which is preliminary data.</text>
</comment>
<dbReference type="EMBL" id="SBLB01000017">
    <property type="protein sequence ID" value="RYC66303.1"/>
    <property type="molecule type" value="Genomic_DNA"/>
</dbReference>
<gene>
    <name evidence="1" type="ORF">EQG79_30515</name>
</gene>
<keyword evidence="2" id="KW-1185">Reference proteome</keyword>
<reference evidence="1 2" key="1">
    <citation type="submission" date="2019-01" db="EMBL/GenBank/DDBJ databases">
        <title>Spirosoma flava sp. nov., a propanil-degrading bacterium isolated from herbicide-contaminated soil.</title>
        <authorList>
            <person name="Zhang L."/>
            <person name="Jiang J.-D."/>
        </authorList>
    </citation>
    <scope>NUCLEOTIDE SEQUENCE [LARGE SCALE GENOMIC DNA]</scope>
    <source>
        <strain evidence="1 2">TY50</strain>
    </source>
</reference>
<evidence type="ECO:0000313" key="2">
    <source>
        <dbReference type="Proteomes" id="UP000290407"/>
    </source>
</evidence>
<dbReference type="SUPFAM" id="SSF49777">
    <property type="entry name" value="PEBP-like"/>
    <property type="match status" value="1"/>
</dbReference>
<dbReference type="Proteomes" id="UP000290407">
    <property type="component" value="Unassembled WGS sequence"/>
</dbReference>
<dbReference type="Gene3D" id="3.90.280.10">
    <property type="entry name" value="PEBP-like"/>
    <property type="match status" value="1"/>
</dbReference>
<dbReference type="InterPro" id="IPR005247">
    <property type="entry name" value="YbhB_YbcL/LppC-like"/>
</dbReference>
<accession>A0A4Q2UBB0</accession>
<dbReference type="CDD" id="cd00865">
    <property type="entry name" value="PEBP_bact_arch"/>
    <property type="match status" value="1"/>
</dbReference>
<protein>
    <submittedName>
        <fullName evidence="1">YbhB/YbcL family Raf kinase inhibitor-like protein</fullName>
    </submittedName>
</protein>
<dbReference type="PANTHER" id="PTHR30289">
    <property type="entry name" value="UNCHARACTERIZED PROTEIN YBCL-RELATED"/>
    <property type="match status" value="1"/>
</dbReference>
<dbReference type="Pfam" id="PF01161">
    <property type="entry name" value="PBP"/>
    <property type="match status" value="1"/>
</dbReference>
<dbReference type="NCBIfam" id="TIGR00481">
    <property type="entry name" value="YbhB/YbcL family Raf kinase inhibitor-like protein"/>
    <property type="match status" value="1"/>
</dbReference>
<dbReference type="PANTHER" id="PTHR30289:SF1">
    <property type="entry name" value="PEBP (PHOSPHATIDYLETHANOLAMINE-BINDING PROTEIN) FAMILY PROTEIN"/>
    <property type="match status" value="1"/>
</dbReference>
<dbReference type="InterPro" id="IPR036610">
    <property type="entry name" value="PEBP-like_sf"/>
</dbReference>
<organism evidence="1 2">
    <name type="scientific">Spirosoma sordidisoli</name>
    <dbReference type="NCBI Taxonomy" id="2502893"/>
    <lineage>
        <taxon>Bacteria</taxon>
        <taxon>Pseudomonadati</taxon>
        <taxon>Bacteroidota</taxon>
        <taxon>Cytophagia</taxon>
        <taxon>Cytophagales</taxon>
        <taxon>Cytophagaceae</taxon>
        <taxon>Spirosoma</taxon>
    </lineage>
</organism>